<dbReference type="eggNOG" id="ENOG502S2AR">
    <property type="taxonomic scope" value="Eukaryota"/>
</dbReference>
<feature type="region of interest" description="Disordered" evidence="1">
    <location>
        <begin position="70"/>
        <end position="91"/>
    </location>
</feature>
<feature type="region of interest" description="Disordered" evidence="1">
    <location>
        <begin position="125"/>
        <end position="152"/>
    </location>
</feature>
<dbReference type="KEGG" id="ttt:THITE_2053461"/>
<feature type="compositionally biased region" description="Basic and acidic residues" evidence="1">
    <location>
        <begin position="249"/>
        <end position="261"/>
    </location>
</feature>
<accession>G2RBV5</accession>
<dbReference type="EMBL" id="CP003012">
    <property type="protein sequence ID" value="AEO69276.1"/>
    <property type="molecule type" value="Genomic_DNA"/>
</dbReference>
<keyword evidence="3" id="KW-1185">Reference proteome</keyword>
<feature type="region of interest" description="Disordered" evidence="1">
    <location>
        <begin position="376"/>
        <end position="398"/>
    </location>
</feature>
<protein>
    <recommendedName>
        <fullName evidence="4">C2H2-type domain-containing protein</fullName>
    </recommendedName>
</protein>
<feature type="compositionally biased region" description="Polar residues" evidence="1">
    <location>
        <begin position="494"/>
        <end position="503"/>
    </location>
</feature>
<gene>
    <name evidence="2" type="ORF">THITE_2053461</name>
</gene>
<feature type="compositionally biased region" description="Acidic residues" evidence="1">
    <location>
        <begin position="70"/>
        <end position="82"/>
    </location>
</feature>
<evidence type="ECO:0008006" key="4">
    <source>
        <dbReference type="Google" id="ProtNLM"/>
    </source>
</evidence>
<feature type="region of interest" description="Disordered" evidence="1">
    <location>
        <begin position="483"/>
        <end position="520"/>
    </location>
</feature>
<feature type="compositionally biased region" description="Polar residues" evidence="1">
    <location>
        <begin position="660"/>
        <end position="672"/>
    </location>
</feature>
<proteinExistence type="predicted"/>
<dbReference type="OrthoDB" id="9368434at2759"/>
<organism evidence="2 3">
    <name type="scientific">Thermothielavioides terrestris (strain ATCC 38088 / NRRL 8126)</name>
    <name type="common">Thielavia terrestris</name>
    <dbReference type="NCBI Taxonomy" id="578455"/>
    <lineage>
        <taxon>Eukaryota</taxon>
        <taxon>Fungi</taxon>
        <taxon>Dikarya</taxon>
        <taxon>Ascomycota</taxon>
        <taxon>Pezizomycotina</taxon>
        <taxon>Sordariomycetes</taxon>
        <taxon>Sordariomycetidae</taxon>
        <taxon>Sordariales</taxon>
        <taxon>Chaetomiaceae</taxon>
        <taxon>Thermothielavioides</taxon>
        <taxon>Thermothielavioides terrestris</taxon>
    </lineage>
</organism>
<evidence type="ECO:0000313" key="2">
    <source>
        <dbReference type="EMBL" id="AEO69276.1"/>
    </source>
</evidence>
<feature type="region of interest" description="Disordered" evidence="1">
    <location>
        <begin position="697"/>
        <end position="718"/>
    </location>
</feature>
<dbReference type="GeneID" id="11524422"/>
<dbReference type="RefSeq" id="XP_003655612.1">
    <property type="nucleotide sequence ID" value="XM_003655564.1"/>
</dbReference>
<dbReference type="Proteomes" id="UP000008181">
    <property type="component" value="Chromosome 4"/>
</dbReference>
<dbReference type="AlphaFoldDB" id="G2RBV5"/>
<sequence>MEKAHNWLYVRSKSKTKRLAAQPEVASRDYGPKTCDAAPKTEHIPSVLPASCEPSIVPQPNMDFVLFDDDGEADAVGEEDDSLYGGYGDSEGAGSYLPWTSPSTRLRKNELFIEMFSQAYNSAEDKTAMTTDPGDAEAASGLSEPTPPRGIQVPNQGGDHGQFVGDMAIKIESPVMAVKAITPRKRNHEPVEADPAETGRSSLPAGGNSLSGNHKAQAGQAMPTGQRARVFPDQSGDGDDCFRPKKKSKPDPSEDFTDKSMPDIFHYAHPQIYNRNRSDKYSPCHTVHREISTLVRHLSRPAHRFKVTERVISSFDVEDPDFRHPRAGVCRCCWQTFNDRQAFDAHVSLPCERVSKGKREKWRVLYQSFTPLLNSATALPGPGQSEPTKEQQRGMFSGHLNGPLVSNDDNVCDEAGTPPTSVPSPGLLSSVSFVGGGSLVPAEEHRKLQEEHRTLRERHQQLERVTQVLLARQLMQDKLTHEAATGPHTGPSGVGTSHTSYPSASPDGSERDSLVQHMDSQSTNVDVYRFMEEMEDMEGPRQSLPRMNSGLSTASRSTIYHVPLSPPPRRAELPAHKSDGSASQAHQPPPPSIPDSGYGSDQRRGSLAELLPGAGTGEQADTRPMMPPSNAAEKSQDDPAFNQGLSWGDNNPFAKPLAAATSTPSPQNSQQLGFIPLPDQETTAHYEDAAFHLFYPDPNLQSQSSPPAFTFEYPSQLE</sequence>
<dbReference type="HOGENOM" id="CLU_385025_0_0_1"/>
<reference evidence="2 3" key="1">
    <citation type="journal article" date="2011" name="Nat. Biotechnol.">
        <title>Comparative genomic analysis of the thermophilic biomass-degrading fungi Myceliophthora thermophila and Thielavia terrestris.</title>
        <authorList>
            <person name="Berka R.M."/>
            <person name="Grigoriev I.V."/>
            <person name="Otillar R."/>
            <person name="Salamov A."/>
            <person name="Grimwood J."/>
            <person name="Reid I."/>
            <person name="Ishmael N."/>
            <person name="John T."/>
            <person name="Darmond C."/>
            <person name="Moisan M.-C."/>
            <person name="Henrissat B."/>
            <person name="Coutinho P.M."/>
            <person name="Lombard V."/>
            <person name="Natvig D.O."/>
            <person name="Lindquist E."/>
            <person name="Schmutz J."/>
            <person name="Lucas S."/>
            <person name="Harris P."/>
            <person name="Powlowski J."/>
            <person name="Bellemare A."/>
            <person name="Taylor D."/>
            <person name="Butler G."/>
            <person name="de Vries R.P."/>
            <person name="Allijn I.E."/>
            <person name="van den Brink J."/>
            <person name="Ushinsky S."/>
            <person name="Storms R."/>
            <person name="Powell A.J."/>
            <person name="Paulsen I.T."/>
            <person name="Elbourne L.D.H."/>
            <person name="Baker S.E."/>
            <person name="Magnuson J."/>
            <person name="LaBoissiere S."/>
            <person name="Clutterbuck A.J."/>
            <person name="Martinez D."/>
            <person name="Wogulis M."/>
            <person name="de Leon A.L."/>
            <person name="Rey M.W."/>
            <person name="Tsang A."/>
        </authorList>
    </citation>
    <scope>NUCLEOTIDE SEQUENCE [LARGE SCALE GENOMIC DNA]</scope>
    <source>
        <strain evidence="3">ATCC 38088 / NRRL 8126</strain>
    </source>
</reference>
<evidence type="ECO:0000313" key="3">
    <source>
        <dbReference type="Proteomes" id="UP000008181"/>
    </source>
</evidence>
<feature type="region of interest" description="Disordered" evidence="1">
    <location>
        <begin position="559"/>
        <end position="683"/>
    </location>
</feature>
<feature type="compositionally biased region" description="Basic and acidic residues" evidence="1">
    <location>
        <begin position="569"/>
        <end position="579"/>
    </location>
</feature>
<name>G2RBV5_THETT</name>
<evidence type="ECO:0000256" key="1">
    <source>
        <dbReference type="SAM" id="MobiDB-lite"/>
    </source>
</evidence>
<feature type="region of interest" description="Disordered" evidence="1">
    <location>
        <begin position="180"/>
        <end position="261"/>
    </location>
</feature>